<gene>
    <name evidence="1" type="ORF">NDU88_000454</name>
</gene>
<reference evidence="1" key="1">
    <citation type="journal article" date="2022" name="bioRxiv">
        <title>Sequencing and chromosome-scale assembly of the giantPleurodeles waltlgenome.</title>
        <authorList>
            <person name="Brown T."/>
            <person name="Elewa A."/>
            <person name="Iarovenko S."/>
            <person name="Subramanian E."/>
            <person name="Araus A.J."/>
            <person name="Petzold A."/>
            <person name="Susuki M."/>
            <person name="Suzuki K.-i.T."/>
            <person name="Hayashi T."/>
            <person name="Toyoda A."/>
            <person name="Oliveira C."/>
            <person name="Osipova E."/>
            <person name="Leigh N.D."/>
            <person name="Simon A."/>
            <person name="Yun M.H."/>
        </authorList>
    </citation>
    <scope>NUCLEOTIDE SEQUENCE</scope>
    <source>
        <strain evidence="1">20211129_DDA</strain>
        <tissue evidence="1">Liver</tissue>
    </source>
</reference>
<sequence length="77" mass="8230">MLGSACDPAFWAPTVAGGARRPGAVTLRSEVPGPGWGGPCGLTDTWRIWLAVPGLSYAGDDDGWIELKEEAAHHWRE</sequence>
<proteinExistence type="predicted"/>
<comment type="caution">
    <text evidence="1">The sequence shown here is derived from an EMBL/GenBank/DDBJ whole genome shotgun (WGS) entry which is preliminary data.</text>
</comment>
<name>A0AAV7P2W2_PLEWA</name>
<organism evidence="1 2">
    <name type="scientific">Pleurodeles waltl</name>
    <name type="common">Iberian ribbed newt</name>
    <dbReference type="NCBI Taxonomy" id="8319"/>
    <lineage>
        <taxon>Eukaryota</taxon>
        <taxon>Metazoa</taxon>
        <taxon>Chordata</taxon>
        <taxon>Craniata</taxon>
        <taxon>Vertebrata</taxon>
        <taxon>Euteleostomi</taxon>
        <taxon>Amphibia</taxon>
        <taxon>Batrachia</taxon>
        <taxon>Caudata</taxon>
        <taxon>Salamandroidea</taxon>
        <taxon>Salamandridae</taxon>
        <taxon>Pleurodelinae</taxon>
        <taxon>Pleurodeles</taxon>
    </lineage>
</organism>
<dbReference type="AlphaFoldDB" id="A0AAV7P2W2"/>
<protein>
    <submittedName>
        <fullName evidence="1">Uncharacterized protein</fullName>
    </submittedName>
</protein>
<accession>A0AAV7P2W2</accession>
<evidence type="ECO:0000313" key="2">
    <source>
        <dbReference type="Proteomes" id="UP001066276"/>
    </source>
</evidence>
<dbReference type="Proteomes" id="UP001066276">
    <property type="component" value="Chromosome 7"/>
</dbReference>
<evidence type="ECO:0000313" key="1">
    <source>
        <dbReference type="EMBL" id="KAJ1121946.1"/>
    </source>
</evidence>
<keyword evidence="2" id="KW-1185">Reference proteome</keyword>
<dbReference type="EMBL" id="JANPWB010000011">
    <property type="protein sequence ID" value="KAJ1121946.1"/>
    <property type="molecule type" value="Genomic_DNA"/>
</dbReference>